<name>A0A1I7X362_HETBA</name>
<keyword evidence="1" id="KW-1185">Reference proteome</keyword>
<dbReference type="WBParaSite" id="Hba_12037">
    <property type="protein sequence ID" value="Hba_12037"/>
    <property type="gene ID" value="Hba_12037"/>
</dbReference>
<sequence length="58" mass="6902">MRVQYNCIINTIIKLYPSSWWLLAHLHPRKMHTSAQPVREDLRATNAKCEFCFNITKI</sequence>
<organism evidence="1 2">
    <name type="scientific">Heterorhabditis bacteriophora</name>
    <name type="common">Entomopathogenic nematode worm</name>
    <dbReference type="NCBI Taxonomy" id="37862"/>
    <lineage>
        <taxon>Eukaryota</taxon>
        <taxon>Metazoa</taxon>
        <taxon>Ecdysozoa</taxon>
        <taxon>Nematoda</taxon>
        <taxon>Chromadorea</taxon>
        <taxon>Rhabditida</taxon>
        <taxon>Rhabditina</taxon>
        <taxon>Rhabditomorpha</taxon>
        <taxon>Strongyloidea</taxon>
        <taxon>Heterorhabditidae</taxon>
        <taxon>Heterorhabditis</taxon>
    </lineage>
</organism>
<proteinExistence type="predicted"/>
<dbReference type="Proteomes" id="UP000095283">
    <property type="component" value="Unplaced"/>
</dbReference>
<accession>A0A1I7X362</accession>
<dbReference type="AlphaFoldDB" id="A0A1I7X362"/>
<evidence type="ECO:0000313" key="1">
    <source>
        <dbReference type="Proteomes" id="UP000095283"/>
    </source>
</evidence>
<protein>
    <submittedName>
        <fullName evidence="2">Uncharacterized protein</fullName>
    </submittedName>
</protein>
<reference evidence="2" key="1">
    <citation type="submission" date="2016-11" db="UniProtKB">
        <authorList>
            <consortium name="WormBaseParasite"/>
        </authorList>
    </citation>
    <scope>IDENTIFICATION</scope>
</reference>
<evidence type="ECO:0000313" key="2">
    <source>
        <dbReference type="WBParaSite" id="Hba_12037"/>
    </source>
</evidence>